<evidence type="ECO:0000313" key="1">
    <source>
        <dbReference type="EMBL" id="KAG0410495.1"/>
    </source>
</evidence>
<organism evidence="1 2">
    <name type="scientific">Ixodes persulcatus</name>
    <name type="common">Taiga tick</name>
    <dbReference type="NCBI Taxonomy" id="34615"/>
    <lineage>
        <taxon>Eukaryota</taxon>
        <taxon>Metazoa</taxon>
        <taxon>Ecdysozoa</taxon>
        <taxon>Arthropoda</taxon>
        <taxon>Chelicerata</taxon>
        <taxon>Arachnida</taxon>
        <taxon>Acari</taxon>
        <taxon>Parasitiformes</taxon>
        <taxon>Ixodida</taxon>
        <taxon>Ixodoidea</taxon>
        <taxon>Ixodidae</taxon>
        <taxon>Ixodinae</taxon>
        <taxon>Ixodes</taxon>
    </lineage>
</organism>
<keyword evidence="2" id="KW-1185">Reference proteome</keyword>
<gene>
    <name evidence="1" type="ORF">HPB47_012353</name>
</gene>
<proteinExistence type="predicted"/>
<comment type="caution">
    <text evidence="1">The sequence shown here is derived from an EMBL/GenBank/DDBJ whole genome shotgun (WGS) entry which is preliminary data.</text>
</comment>
<dbReference type="EMBL" id="JABSTQ010011516">
    <property type="protein sequence ID" value="KAG0410495.1"/>
    <property type="molecule type" value="Genomic_DNA"/>
</dbReference>
<dbReference type="Proteomes" id="UP000805193">
    <property type="component" value="Unassembled WGS sequence"/>
</dbReference>
<reference evidence="1 2" key="1">
    <citation type="journal article" date="2020" name="Cell">
        <title>Large-Scale Comparative Analyses of Tick Genomes Elucidate Their Genetic Diversity and Vector Capacities.</title>
        <authorList>
            <consortium name="Tick Genome and Microbiome Consortium (TIGMIC)"/>
            <person name="Jia N."/>
            <person name="Wang J."/>
            <person name="Shi W."/>
            <person name="Du L."/>
            <person name="Sun Y."/>
            <person name="Zhan W."/>
            <person name="Jiang J.F."/>
            <person name="Wang Q."/>
            <person name="Zhang B."/>
            <person name="Ji P."/>
            <person name="Bell-Sakyi L."/>
            <person name="Cui X.M."/>
            <person name="Yuan T.T."/>
            <person name="Jiang B.G."/>
            <person name="Yang W.F."/>
            <person name="Lam T.T."/>
            <person name="Chang Q.C."/>
            <person name="Ding S.J."/>
            <person name="Wang X.J."/>
            <person name="Zhu J.G."/>
            <person name="Ruan X.D."/>
            <person name="Zhao L."/>
            <person name="Wei J.T."/>
            <person name="Ye R.Z."/>
            <person name="Que T.C."/>
            <person name="Du C.H."/>
            <person name="Zhou Y.H."/>
            <person name="Cheng J.X."/>
            <person name="Dai P.F."/>
            <person name="Guo W.B."/>
            <person name="Han X.H."/>
            <person name="Huang E.J."/>
            <person name="Li L.F."/>
            <person name="Wei W."/>
            <person name="Gao Y.C."/>
            <person name="Liu J.Z."/>
            <person name="Shao H.Z."/>
            <person name="Wang X."/>
            <person name="Wang C.C."/>
            <person name="Yang T.C."/>
            <person name="Huo Q.B."/>
            <person name="Li W."/>
            <person name="Chen H.Y."/>
            <person name="Chen S.E."/>
            <person name="Zhou L.G."/>
            <person name="Ni X.B."/>
            <person name="Tian J.H."/>
            <person name="Sheng Y."/>
            <person name="Liu T."/>
            <person name="Pan Y.S."/>
            <person name="Xia L.Y."/>
            <person name="Li J."/>
            <person name="Zhao F."/>
            <person name="Cao W.C."/>
        </authorList>
    </citation>
    <scope>NUCLEOTIDE SEQUENCE [LARGE SCALE GENOMIC DNA]</scope>
    <source>
        <strain evidence="1">Iper-2018</strain>
    </source>
</reference>
<sequence>MHCDARLAHAENLVLFVASVIEEWELLSQNVPIYIVTDNGKTSHQQLHGRPGLVCSALGTCFSSALAMLKEKWLDFLWCARRPEQFSSVTREVQRLQDNFSRSKGTCI</sequence>
<accession>A0AC60NTS7</accession>
<protein>
    <submittedName>
        <fullName evidence="1">Uncharacterized protein</fullName>
    </submittedName>
</protein>
<name>A0AC60NTS7_IXOPE</name>
<evidence type="ECO:0000313" key="2">
    <source>
        <dbReference type="Proteomes" id="UP000805193"/>
    </source>
</evidence>